<reference evidence="1" key="1">
    <citation type="journal article" date="2013" name="Genome Biol.">
        <title>Comparative genomics of the core and accessory genomes of 48 Sinorhizobium strains comprising five genospecies.</title>
        <authorList>
            <person name="Sugawara M."/>
            <person name="Epstein B."/>
            <person name="Badgley B.D."/>
            <person name="Unno T."/>
            <person name="Xu L."/>
            <person name="Reese J."/>
            <person name="Gyaneshwar P."/>
            <person name="Denny R."/>
            <person name="Mudge J."/>
            <person name="Bharti A.K."/>
            <person name="Farmer A.D."/>
            <person name="May G.D."/>
            <person name="Woodward J.E."/>
            <person name="Medigue C."/>
            <person name="Vallenet D."/>
            <person name="Lajus A."/>
            <person name="Rouy Z."/>
            <person name="Martinez-Vaz B."/>
            <person name="Tiffin P."/>
            <person name="Young N.D."/>
            <person name="Sadowsky M.J."/>
        </authorList>
    </citation>
    <scope>NUCLEOTIDE SEQUENCE</scope>
    <source>
        <strain evidence="1">M1</strain>
    </source>
</reference>
<protein>
    <submittedName>
        <fullName evidence="1">Uncharacterized protein</fullName>
    </submittedName>
</protein>
<proteinExistence type="predicted"/>
<gene>
    <name evidence="1" type="ORF">GHJ91_24975</name>
</gene>
<dbReference type="AlphaFoldDB" id="A0A6G1WRH1"/>
<sequence>MPSRRETMWRGSAVRWWPRNRNYVADLEAISAEAVANNFIRGSGEFSPLEAPGPFVYRPCANFAESVVSARTKVAWSFRAPGGADSCRPKGCVKIDTRHTGN</sequence>
<comment type="caution">
    <text evidence="1">The sequence shown here is derived from an EMBL/GenBank/DDBJ whole genome shotgun (WGS) entry which is preliminary data.</text>
</comment>
<organism evidence="1">
    <name type="scientific">Sinorhizobium medicae</name>
    <dbReference type="NCBI Taxonomy" id="110321"/>
    <lineage>
        <taxon>Bacteria</taxon>
        <taxon>Pseudomonadati</taxon>
        <taxon>Pseudomonadota</taxon>
        <taxon>Alphaproteobacteria</taxon>
        <taxon>Hyphomicrobiales</taxon>
        <taxon>Rhizobiaceae</taxon>
        <taxon>Sinorhizobium/Ensifer group</taxon>
        <taxon>Sinorhizobium</taxon>
    </lineage>
</organism>
<accession>A0A6G1WRH1</accession>
<name>A0A6G1WRH1_9HYPH</name>
<evidence type="ECO:0000313" key="1">
    <source>
        <dbReference type="EMBL" id="MQW72296.1"/>
    </source>
</evidence>
<dbReference type="EMBL" id="WISB01000148">
    <property type="protein sequence ID" value="MQW72296.1"/>
    <property type="molecule type" value="Genomic_DNA"/>
</dbReference>